<dbReference type="AlphaFoldDB" id="A0AA39P7H6"/>
<dbReference type="Proteomes" id="UP001175228">
    <property type="component" value="Unassembled WGS sequence"/>
</dbReference>
<reference evidence="1" key="1">
    <citation type="submission" date="2023-06" db="EMBL/GenBank/DDBJ databases">
        <authorList>
            <consortium name="Lawrence Berkeley National Laboratory"/>
            <person name="Ahrendt S."/>
            <person name="Sahu N."/>
            <person name="Indic B."/>
            <person name="Wong-Bajracharya J."/>
            <person name="Merenyi Z."/>
            <person name="Ke H.-M."/>
            <person name="Monk M."/>
            <person name="Kocsube S."/>
            <person name="Drula E."/>
            <person name="Lipzen A."/>
            <person name="Balint B."/>
            <person name="Henrissat B."/>
            <person name="Andreopoulos B."/>
            <person name="Martin F.M."/>
            <person name="Harder C.B."/>
            <person name="Rigling D."/>
            <person name="Ford K.L."/>
            <person name="Foster G.D."/>
            <person name="Pangilinan J."/>
            <person name="Papanicolaou A."/>
            <person name="Barry K."/>
            <person name="LaButti K."/>
            <person name="Viragh M."/>
            <person name="Koriabine M."/>
            <person name="Yan M."/>
            <person name="Riley R."/>
            <person name="Champramary S."/>
            <person name="Plett K.L."/>
            <person name="Tsai I.J."/>
            <person name="Slot J."/>
            <person name="Sipos G."/>
            <person name="Plett J."/>
            <person name="Nagy L.G."/>
            <person name="Grigoriev I.V."/>
        </authorList>
    </citation>
    <scope>NUCLEOTIDE SEQUENCE</scope>
    <source>
        <strain evidence="1">HWK02</strain>
    </source>
</reference>
<evidence type="ECO:0000313" key="1">
    <source>
        <dbReference type="EMBL" id="KAK0479035.1"/>
    </source>
</evidence>
<name>A0AA39P7H6_9AGAR</name>
<gene>
    <name evidence="1" type="ORF">EDD18DRAFT_1364481</name>
</gene>
<dbReference type="Pfam" id="PF18758">
    <property type="entry name" value="KDZ"/>
    <property type="match status" value="1"/>
</dbReference>
<organism evidence="1 2">
    <name type="scientific">Armillaria luteobubalina</name>
    <dbReference type="NCBI Taxonomy" id="153913"/>
    <lineage>
        <taxon>Eukaryota</taxon>
        <taxon>Fungi</taxon>
        <taxon>Dikarya</taxon>
        <taxon>Basidiomycota</taxon>
        <taxon>Agaricomycotina</taxon>
        <taxon>Agaricomycetes</taxon>
        <taxon>Agaricomycetidae</taxon>
        <taxon>Agaricales</taxon>
        <taxon>Marasmiineae</taxon>
        <taxon>Physalacriaceae</taxon>
        <taxon>Armillaria</taxon>
    </lineage>
</organism>
<dbReference type="EMBL" id="JAUEPU010000092">
    <property type="protein sequence ID" value="KAK0479035.1"/>
    <property type="molecule type" value="Genomic_DNA"/>
</dbReference>
<evidence type="ECO:0000313" key="2">
    <source>
        <dbReference type="Proteomes" id="UP001175228"/>
    </source>
</evidence>
<protein>
    <submittedName>
        <fullName evidence="1">Uncharacterized protein</fullName>
    </submittedName>
</protein>
<keyword evidence="2" id="KW-1185">Reference proteome</keyword>
<dbReference type="InterPro" id="IPR040521">
    <property type="entry name" value="KDZ"/>
</dbReference>
<comment type="caution">
    <text evidence="1">The sequence shown here is derived from an EMBL/GenBank/DDBJ whole genome shotgun (WGS) entry which is preliminary data.</text>
</comment>
<sequence>MVPKRVKEDEWVDVLFICGDANFRLSRFNVLSILRDPCLNKGYLYFVEEEEFTKHLALHEGSMPEEANTCNNHDAIKLATMHGGKGMATSGIRGAICTCHECRQASSIVDLKKGEQYIYMDYALLKSLMTNTPKSIIISYDIGCQWHKNLWKWIEQYGPKLALPIKPNNIIILVPKFHLPAHISECQEEFSFNLEPKVGTSDGEAPERGWAASNLVASSTKEMGPGSHRDTLDDHWGDNNWQKCVNIGISLLWNIQEAVPQHEEHRVTFETFSETIAHSQGGMECLKQWTESMEAWEKCRFSKIPVLNPYVPTVKHEFKFVAQDESDWDWGLPSGMTITASKMIIDGVHTEQLHKALGPHSTDLQHAKVLEKEANLHQWIEAWMDVQRIYVPEIMGI</sequence>
<proteinExistence type="predicted"/>
<accession>A0AA39P7H6</accession>